<keyword evidence="2" id="KW-0804">Transcription</keyword>
<evidence type="ECO:0000259" key="5">
    <source>
        <dbReference type="PROSITE" id="PS50118"/>
    </source>
</evidence>
<dbReference type="GO" id="GO:0001228">
    <property type="term" value="F:DNA-binding transcription activator activity, RNA polymerase II-specific"/>
    <property type="evidence" value="ECO:0007669"/>
    <property type="project" value="TreeGrafter"/>
</dbReference>
<dbReference type="GO" id="GO:0030154">
    <property type="term" value="P:cell differentiation"/>
    <property type="evidence" value="ECO:0007669"/>
    <property type="project" value="TreeGrafter"/>
</dbReference>
<dbReference type="PANTHER" id="PTHR10270">
    <property type="entry name" value="SOX TRANSCRIPTION FACTOR"/>
    <property type="match status" value="1"/>
</dbReference>
<feature type="domain" description="HMG box" evidence="5">
    <location>
        <begin position="182"/>
        <end position="250"/>
    </location>
</feature>
<evidence type="ECO:0000313" key="6">
    <source>
        <dbReference type="EMBL" id="ABY84975.1"/>
    </source>
</evidence>
<accession>B3FL71</accession>
<reference evidence="6" key="1">
    <citation type="journal article" date="2008" name="Mycoscience">
        <title>Analysis of the MAT1-2-1 gene of Colletotrichum lindemuthianum.</title>
        <authorList>
            <person name="Garcia-Serrano M."/>
            <person name="Alfaro Laguna E."/>
            <person name="Rodriguez-Guerra R."/>
            <person name="Simpson J."/>
        </authorList>
    </citation>
    <scope>NUCLEOTIDE SEQUENCE</scope>
    <source>
        <strain evidence="6">DGO 02</strain>
    </source>
</reference>
<dbReference type="EMBL" id="EU236949">
    <property type="protein sequence ID" value="ABY84975.1"/>
    <property type="molecule type" value="Genomic_DNA"/>
</dbReference>
<feature type="DNA-binding region" description="HMG box" evidence="3">
    <location>
        <begin position="182"/>
        <end position="250"/>
    </location>
</feature>
<dbReference type="PROSITE" id="PS50118">
    <property type="entry name" value="HMG_BOX_2"/>
    <property type="match status" value="1"/>
</dbReference>
<dbReference type="GO" id="GO:0000122">
    <property type="term" value="P:negative regulation of transcription by RNA polymerase II"/>
    <property type="evidence" value="ECO:0007669"/>
    <property type="project" value="TreeGrafter"/>
</dbReference>
<dbReference type="PANTHER" id="PTHR10270:SF161">
    <property type="entry name" value="SEX-DETERMINING REGION Y PROTEIN"/>
    <property type="match status" value="1"/>
</dbReference>
<evidence type="ECO:0000256" key="3">
    <source>
        <dbReference type="PROSITE-ProRule" id="PRU00267"/>
    </source>
</evidence>
<dbReference type="AlphaFoldDB" id="B3FL71"/>
<proteinExistence type="predicted"/>
<sequence length="290" mass="32764">MPWRLDSNSVCLTSTRPRTIQAILPSTIPPLLVLHRQTASQCRLIPGQIIAGCLDAARLCPEVLQMATDTLQLHLNSFQSVIAVSGRDYVFIGQDGQAFMAFSMGRILNKPVMWAKDGLSSDADRWVLGPCERFVSGPHMIVSINGIAVVVRRPASQFLEEFTGSDAGVHYAESPEPRKIKVPRPPNAYILYRRDRHAAVKQMDNSLTNNEISVKLGKAWNAESPAVRERYTELARLHKERLMMLHPDYRYSPRKPSEKRRRSRTDRPKKSNQVCRSQSIPSPTQPLPMR</sequence>
<dbReference type="GO" id="GO:0005634">
    <property type="term" value="C:nucleus"/>
    <property type="evidence" value="ECO:0007669"/>
    <property type="project" value="UniProtKB-UniRule"/>
</dbReference>
<evidence type="ECO:0000256" key="1">
    <source>
        <dbReference type="ARBA" id="ARBA00023125"/>
    </source>
</evidence>
<evidence type="ECO:0000256" key="4">
    <source>
        <dbReference type="SAM" id="MobiDB-lite"/>
    </source>
</evidence>
<keyword evidence="1 3" id="KW-0238">DNA-binding</keyword>
<evidence type="ECO:0000256" key="2">
    <source>
        <dbReference type="ARBA" id="ARBA00023163"/>
    </source>
</evidence>
<protein>
    <submittedName>
        <fullName evidence="6">MAT1-2-1 protein</fullName>
    </submittedName>
</protein>
<dbReference type="GO" id="GO:0000978">
    <property type="term" value="F:RNA polymerase II cis-regulatory region sequence-specific DNA binding"/>
    <property type="evidence" value="ECO:0007669"/>
    <property type="project" value="TreeGrafter"/>
</dbReference>
<dbReference type="InterPro" id="IPR036910">
    <property type="entry name" value="HMG_box_dom_sf"/>
</dbReference>
<feature type="compositionally biased region" description="Polar residues" evidence="4">
    <location>
        <begin position="271"/>
        <end position="282"/>
    </location>
</feature>
<dbReference type="SUPFAM" id="SSF47095">
    <property type="entry name" value="HMG-box"/>
    <property type="match status" value="1"/>
</dbReference>
<feature type="region of interest" description="Disordered" evidence="4">
    <location>
        <begin position="245"/>
        <end position="290"/>
    </location>
</feature>
<dbReference type="Pfam" id="PF00505">
    <property type="entry name" value="HMG_box"/>
    <property type="match status" value="1"/>
</dbReference>
<organism evidence="6">
    <name type="scientific">Colletotrichum lindemuthianum</name>
    <name type="common">Bean anthracnose fungus</name>
    <name type="synonym">Glomerella lindemuthiana</name>
    <dbReference type="NCBI Taxonomy" id="290576"/>
    <lineage>
        <taxon>Eukaryota</taxon>
        <taxon>Fungi</taxon>
        <taxon>Dikarya</taxon>
        <taxon>Ascomycota</taxon>
        <taxon>Pezizomycotina</taxon>
        <taxon>Sordariomycetes</taxon>
        <taxon>Hypocreomycetidae</taxon>
        <taxon>Glomerellales</taxon>
        <taxon>Glomerellaceae</taxon>
        <taxon>Colletotrichum</taxon>
        <taxon>Colletotrichum orbiculare species complex</taxon>
    </lineage>
</organism>
<dbReference type="Gene3D" id="1.10.30.10">
    <property type="entry name" value="High mobility group box domain"/>
    <property type="match status" value="1"/>
</dbReference>
<dbReference type="SMART" id="SM00398">
    <property type="entry name" value="HMG"/>
    <property type="match status" value="1"/>
</dbReference>
<dbReference type="InterPro" id="IPR009071">
    <property type="entry name" value="HMG_box_dom"/>
</dbReference>
<dbReference type="CDD" id="cd01389">
    <property type="entry name" value="HMG-box_ROX1-like"/>
    <property type="match status" value="1"/>
</dbReference>
<name>B3FL71_COLLN</name>
<dbReference type="InterPro" id="IPR050140">
    <property type="entry name" value="SRY-related_HMG-box_TF-like"/>
</dbReference>
<keyword evidence="3" id="KW-0539">Nucleus</keyword>